<reference evidence="1" key="1">
    <citation type="submission" date="2021-01" db="EMBL/GenBank/DDBJ databases">
        <title>Genome sequence of strain Noviherbaspirillum sp. DKR-6.</title>
        <authorList>
            <person name="Chaudhary D.K."/>
        </authorList>
    </citation>
    <scope>NUCLEOTIDE SEQUENCE</scope>
    <source>
        <strain evidence="1">DKR-6</strain>
    </source>
</reference>
<comment type="caution">
    <text evidence="1">The sequence shown here is derived from an EMBL/GenBank/DDBJ whole genome shotgun (WGS) entry which is preliminary data.</text>
</comment>
<protein>
    <recommendedName>
        <fullName evidence="3">UDP-N-acetylmuramate--alanine ligase</fullName>
    </recommendedName>
</protein>
<proteinExistence type="predicted"/>
<gene>
    <name evidence="1" type="ORF">JJB74_02490</name>
</gene>
<accession>A0A934SQW8</accession>
<name>A0A934SQW8_9BURK</name>
<evidence type="ECO:0000313" key="2">
    <source>
        <dbReference type="Proteomes" id="UP000622890"/>
    </source>
</evidence>
<dbReference type="AlphaFoldDB" id="A0A934SQW8"/>
<dbReference type="RefSeq" id="WP_200590234.1">
    <property type="nucleotide sequence ID" value="NZ_JAEPBG010000001.1"/>
</dbReference>
<sequence>MNNHSSETELLRAEIAAAAARMIAEDGADYGSAKRRAARQILGDVRVRGDILPDNAQIEDEVRVYNELFHSDTQPARLLHLRKLALRIMTELAEFSPYLTGAVLNGTAGEQSDIHLQLFVESEKDVEIFLMNRNVDFEVSETSHFHKRGEPVETLSFMRDNEGVHLALFNYNDLRASRKADPERPERANIDAVRALIEEMGGA</sequence>
<dbReference type="EMBL" id="JAEPBG010000001">
    <property type="protein sequence ID" value="MBK4733476.1"/>
    <property type="molecule type" value="Genomic_DNA"/>
</dbReference>
<organism evidence="1 2">
    <name type="scientific">Noviherbaspirillum pedocola</name>
    <dbReference type="NCBI Taxonomy" id="2801341"/>
    <lineage>
        <taxon>Bacteria</taxon>
        <taxon>Pseudomonadati</taxon>
        <taxon>Pseudomonadota</taxon>
        <taxon>Betaproteobacteria</taxon>
        <taxon>Burkholderiales</taxon>
        <taxon>Oxalobacteraceae</taxon>
        <taxon>Noviherbaspirillum</taxon>
    </lineage>
</organism>
<dbReference type="Proteomes" id="UP000622890">
    <property type="component" value="Unassembled WGS sequence"/>
</dbReference>
<evidence type="ECO:0000313" key="1">
    <source>
        <dbReference type="EMBL" id="MBK4733476.1"/>
    </source>
</evidence>
<keyword evidence="2" id="KW-1185">Reference proteome</keyword>
<evidence type="ECO:0008006" key="3">
    <source>
        <dbReference type="Google" id="ProtNLM"/>
    </source>
</evidence>